<dbReference type="OrthoDB" id="72772at2759"/>
<evidence type="ECO:0000313" key="4">
    <source>
        <dbReference type="RefSeq" id="XP_025830467.1"/>
    </source>
</evidence>
<proteinExistence type="predicted"/>
<dbReference type="Proteomes" id="UP000192223">
    <property type="component" value="Unplaced"/>
</dbReference>
<dbReference type="PANTHER" id="PTHR15157:SF5">
    <property type="entry name" value="UV RADIATION RESISTANCE-ASSOCIATED GENE PROTEIN"/>
    <property type="match status" value="1"/>
</dbReference>
<evidence type="ECO:0000256" key="2">
    <source>
        <dbReference type="SAM" id="MobiDB-lite"/>
    </source>
</evidence>
<dbReference type="GeneID" id="108744610"/>
<dbReference type="PANTHER" id="PTHR15157">
    <property type="entry name" value="UV RADIATION RESISTANCE-ASSOCIATED GENE PROTEIN"/>
    <property type="match status" value="1"/>
</dbReference>
<feature type="region of interest" description="Disordered" evidence="2">
    <location>
        <begin position="559"/>
        <end position="590"/>
    </location>
</feature>
<dbReference type="GO" id="GO:0005768">
    <property type="term" value="C:endosome"/>
    <property type="evidence" value="ECO:0007669"/>
    <property type="project" value="TreeGrafter"/>
</dbReference>
<feature type="region of interest" description="Disordered" evidence="2">
    <location>
        <begin position="773"/>
        <end position="792"/>
    </location>
</feature>
<dbReference type="FunCoup" id="A0A7F5R403">
    <property type="interactions" value="464"/>
</dbReference>
<protein>
    <submittedName>
        <fullName evidence="4">UV radiation resistance-associated gene protein</fullName>
    </submittedName>
</protein>
<dbReference type="GO" id="GO:0000149">
    <property type="term" value="F:SNARE binding"/>
    <property type="evidence" value="ECO:0007669"/>
    <property type="project" value="TreeGrafter"/>
</dbReference>
<keyword evidence="1" id="KW-0175">Coiled coil</keyword>
<reference evidence="4" key="1">
    <citation type="submission" date="2025-08" db="UniProtKB">
        <authorList>
            <consortium name="RefSeq"/>
        </authorList>
    </citation>
    <scope>IDENTIFICATION</scope>
    <source>
        <tissue evidence="4">Entire body</tissue>
    </source>
</reference>
<evidence type="ECO:0000313" key="3">
    <source>
        <dbReference type="Proteomes" id="UP000192223"/>
    </source>
</evidence>
<gene>
    <name evidence="4" type="primary">LOC108744610</name>
</gene>
<name>A0A7F5R403_AGRPL</name>
<sequence>MNIPAPETIYGRQGCYQWTPLFTQQLRLRHLQQIVFYNVEPSNKSKLYFTLHLSAMCSPFYTSDIVEQGYHQRWINLDFKTTEFSSVSMFVIRIWQKQDGELDVMVLSWGINLSGLVYLGNKILDIQPESFKENTVIFQIREGFFTSHETLRSDLQKPLPFIDNINLVSNEHSTNVYRHIRERYKKNEVKNSYDLKKLLKMHSLQISLRNKLADVQLISEKISVNCGMCGLDPGTEFQEPDKAKTPDTAPLLTMNTLNKMLGKKEKPTKAQVERIVSIKKDIEVKKFRTKLLLQERDKKSAKVRHLRQKYTNLLDENEEKSSITMDNYRQLSKDSDKLKEWKLEELHIKENLQHTLLQLHHRQKQLMIQLLDIYPISSTPDNKFFIQNVYLPNSDVFYDSSESSLPVALGYVAHVLLMCSSFLQVPLRYPIMYFGSRSHIIDHITASLVERDRDFPLYTRGKDKMQFTYAVYLLNKNIAQLRWLCGQHTPNLRGTLSNLLSLLQSKETRTPSRCYFLNRHENVLSSSSVTSDPSLSSDQASINELRPRNCKDLMEGKSSNTLVSHQNPSEPLHPKPFGCKSPTRKGNRRYDRCDNQENLGLSQILSVPEAYMNKQISSGDFKTYLAKRKLNDCDTVDSKDTTKLEDVEQGTDIINSCNSTTPPVLEVKSDDLKVIARLGSDNCLTTKVIKQRRRKSRSVGSFTDEENCLDVISSFEVGSDPLINISSEIEGNVLNNELGITFSVENSQQDFLQKWLNNGTVLVSSDENIFHDETTSESSKVSASPSSNETTLNERTTALLSKTSFNLVKPK</sequence>
<dbReference type="AlphaFoldDB" id="A0A7F5R403"/>
<dbReference type="GO" id="GO:0035493">
    <property type="term" value="P:SNARE complex assembly"/>
    <property type="evidence" value="ECO:0007669"/>
    <property type="project" value="TreeGrafter"/>
</dbReference>
<dbReference type="GO" id="GO:0000323">
    <property type="term" value="C:lytic vacuole"/>
    <property type="evidence" value="ECO:0007669"/>
    <property type="project" value="TreeGrafter"/>
</dbReference>
<feature type="compositionally biased region" description="Polar residues" evidence="2">
    <location>
        <begin position="559"/>
        <end position="569"/>
    </location>
</feature>
<dbReference type="CTD" id="7405"/>
<dbReference type="InParanoid" id="A0A7F5R403"/>
<evidence type="ECO:0000256" key="1">
    <source>
        <dbReference type="ARBA" id="ARBA00023054"/>
    </source>
</evidence>
<dbReference type="RefSeq" id="XP_025830467.1">
    <property type="nucleotide sequence ID" value="XM_025974682.1"/>
</dbReference>
<keyword evidence="3" id="KW-1185">Reference proteome</keyword>
<dbReference type="KEGG" id="apln:108744610"/>
<accession>A0A7F5R403</accession>
<feature type="compositionally biased region" description="Low complexity" evidence="2">
    <location>
        <begin position="776"/>
        <end position="787"/>
    </location>
</feature>
<organism evidence="3 4">
    <name type="scientific">Agrilus planipennis</name>
    <name type="common">Emerald ash borer</name>
    <name type="synonym">Agrilus marcopoli</name>
    <dbReference type="NCBI Taxonomy" id="224129"/>
    <lineage>
        <taxon>Eukaryota</taxon>
        <taxon>Metazoa</taxon>
        <taxon>Ecdysozoa</taxon>
        <taxon>Arthropoda</taxon>
        <taxon>Hexapoda</taxon>
        <taxon>Insecta</taxon>
        <taxon>Pterygota</taxon>
        <taxon>Neoptera</taxon>
        <taxon>Endopterygota</taxon>
        <taxon>Coleoptera</taxon>
        <taxon>Polyphaga</taxon>
        <taxon>Elateriformia</taxon>
        <taxon>Buprestoidea</taxon>
        <taxon>Buprestidae</taxon>
        <taxon>Agrilinae</taxon>
        <taxon>Agrilus</taxon>
    </lineage>
</organism>